<gene>
    <name evidence="1" type="ORF">O3G_MSEX004667</name>
</gene>
<sequence>MNQVDQNINKDMIDSELIDVESLDFSDDQTWLYVVPNDSGQSVDIVDWNLSCDWPVNEDNDYLASEKELNTVLDNILKNEILAVPDKHKFDSRTYVKPKKRVQRPSIQNIVEVVSNPPSMSPHPSLTTSANKYLTYNKYSMPLGPISPMLRLKTFNVDTNTENSNVIKEYAMKRRSLVQDDDPQVSIVLYLDC</sequence>
<organism evidence="1 2">
    <name type="scientific">Manduca sexta</name>
    <name type="common">Tobacco hawkmoth</name>
    <name type="synonym">Tobacco hornworm</name>
    <dbReference type="NCBI Taxonomy" id="7130"/>
    <lineage>
        <taxon>Eukaryota</taxon>
        <taxon>Metazoa</taxon>
        <taxon>Ecdysozoa</taxon>
        <taxon>Arthropoda</taxon>
        <taxon>Hexapoda</taxon>
        <taxon>Insecta</taxon>
        <taxon>Pterygota</taxon>
        <taxon>Neoptera</taxon>
        <taxon>Endopterygota</taxon>
        <taxon>Lepidoptera</taxon>
        <taxon>Glossata</taxon>
        <taxon>Ditrysia</taxon>
        <taxon>Bombycoidea</taxon>
        <taxon>Sphingidae</taxon>
        <taxon>Sphinginae</taxon>
        <taxon>Sphingini</taxon>
        <taxon>Manduca</taxon>
    </lineage>
</organism>
<dbReference type="EMBL" id="JH668338">
    <property type="protein sequence ID" value="KAG6446924.1"/>
    <property type="molecule type" value="Genomic_DNA"/>
</dbReference>
<reference evidence="1" key="1">
    <citation type="journal article" date="2016" name="Insect Biochem. Mol. Biol.">
        <title>Multifaceted biological insights from a draft genome sequence of the tobacco hornworm moth, Manduca sexta.</title>
        <authorList>
            <person name="Kanost M.R."/>
            <person name="Arrese E.L."/>
            <person name="Cao X."/>
            <person name="Chen Y.R."/>
            <person name="Chellapilla S."/>
            <person name="Goldsmith M.R."/>
            <person name="Grosse-Wilde E."/>
            <person name="Heckel D.G."/>
            <person name="Herndon N."/>
            <person name="Jiang H."/>
            <person name="Papanicolaou A."/>
            <person name="Qu J."/>
            <person name="Soulages J.L."/>
            <person name="Vogel H."/>
            <person name="Walters J."/>
            <person name="Waterhouse R.M."/>
            <person name="Ahn S.J."/>
            <person name="Almeida F.C."/>
            <person name="An C."/>
            <person name="Aqrawi P."/>
            <person name="Bretschneider A."/>
            <person name="Bryant W.B."/>
            <person name="Bucks S."/>
            <person name="Chao H."/>
            <person name="Chevignon G."/>
            <person name="Christen J.M."/>
            <person name="Clarke D.F."/>
            <person name="Dittmer N.T."/>
            <person name="Ferguson L.C.F."/>
            <person name="Garavelou S."/>
            <person name="Gordon K.H.J."/>
            <person name="Gunaratna R.T."/>
            <person name="Han Y."/>
            <person name="Hauser F."/>
            <person name="He Y."/>
            <person name="Heidel-Fischer H."/>
            <person name="Hirsh A."/>
            <person name="Hu Y."/>
            <person name="Jiang H."/>
            <person name="Kalra D."/>
            <person name="Klinner C."/>
            <person name="Konig C."/>
            <person name="Kovar C."/>
            <person name="Kroll A.R."/>
            <person name="Kuwar S.S."/>
            <person name="Lee S.L."/>
            <person name="Lehman R."/>
            <person name="Li K."/>
            <person name="Li Z."/>
            <person name="Liang H."/>
            <person name="Lovelace S."/>
            <person name="Lu Z."/>
            <person name="Mansfield J.H."/>
            <person name="McCulloch K.J."/>
            <person name="Mathew T."/>
            <person name="Morton B."/>
            <person name="Muzny D.M."/>
            <person name="Neunemann D."/>
            <person name="Ongeri F."/>
            <person name="Pauchet Y."/>
            <person name="Pu L.L."/>
            <person name="Pyrousis I."/>
            <person name="Rao X.J."/>
            <person name="Redding A."/>
            <person name="Roesel C."/>
            <person name="Sanchez-Gracia A."/>
            <person name="Schaack S."/>
            <person name="Shukla A."/>
            <person name="Tetreau G."/>
            <person name="Wang Y."/>
            <person name="Xiong G.H."/>
            <person name="Traut W."/>
            <person name="Walsh T.K."/>
            <person name="Worley K.C."/>
            <person name="Wu D."/>
            <person name="Wu W."/>
            <person name="Wu Y.Q."/>
            <person name="Zhang X."/>
            <person name="Zou Z."/>
            <person name="Zucker H."/>
            <person name="Briscoe A.D."/>
            <person name="Burmester T."/>
            <person name="Clem R.J."/>
            <person name="Feyereisen R."/>
            <person name="Grimmelikhuijzen C.J.P."/>
            <person name="Hamodrakas S.J."/>
            <person name="Hansson B.S."/>
            <person name="Huguet E."/>
            <person name="Jermiin L.S."/>
            <person name="Lan Q."/>
            <person name="Lehman H.K."/>
            <person name="Lorenzen M."/>
            <person name="Merzendorfer H."/>
            <person name="Michalopoulos I."/>
            <person name="Morton D.B."/>
            <person name="Muthukrishnan S."/>
            <person name="Oakeshott J.G."/>
            <person name="Palmer W."/>
            <person name="Park Y."/>
            <person name="Passarelli A.L."/>
            <person name="Rozas J."/>
            <person name="Schwartz L.M."/>
            <person name="Smith W."/>
            <person name="Southgate A."/>
            <person name="Vilcinskas A."/>
            <person name="Vogt R."/>
            <person name="Wang P."/>
            <person name="Werren J."/>
            <person name="Yu X.Q."/>
            <person name="Zhou J.J."/>
            <person name="Brown S.J."/>
            <person name="Scherer S.E."/>
            <person name="Richards S."/>
            <person name="Blissard G.W."/>
        </authorList>
    </citation>
    <scope>NUCLEOTIDE SEQUENCE</scope>
</reference>
<dbReference type="Proteomes" id="UP000791440">
    <property type="component" value="Unassembled WGS sequence"/>
</dbReference>
<reference evidence="1" key="2">
    <citation type="submission" date="2020-12" db="EMBL/GenBank/DDBJ databases">
        <authorList>
            <person name="Kanost M."/>
        </authorList>
    </citation>
    <scope>NUCLEOTIDE SEQUENCE</scope>
</reference>
<proteinExistence type="predicted"/>
<dbReference type="AlphaFoldDB" id="A0A921YWH2"/>
<evidence type="ECO:0000313" key="1">
    <source>
        <dbReference type="EMBL" id="KAG6446924.1"/>
    </source>
</evidence>
<comment type="caution">
    <text evidence="1">The sequence shown here is derived from an EMBL/GenBank/DDBJ whole genome shotgun (WGS) entry which is preliminary data.</text>
</comment>
<evidence type="ECO:0000313" key="2">
    <source>
        <dbReference type="Proteomes" id="UP000791440"/>
    </source>
</evidence>
<name>A0A921YWH2_MANSE</name>
<keyword evidence="2" id="KW-1185">Reference proteome</keyword>
<protein>
    <submittedName>
        <fullName evidence="1">Uncharacterized protein</fullName>
    </submittedName>
</protein>
<accession>A0A921YWH2</accession>